<dbReference type="RefSeq" id="XP_004179042.1">
    <property type="nucleotide sequence ID" value="XM_004178994.1"/>
</dbReference>
<evidence type="ECO:0000256" key="8">
    <source>
        <dbReference type="ARBA" id="ARBA00022927"/>
    </source>
</evidence>
<feature type="compositionally biased region" description="Acidic residues" evidence="14">
    <location>
        <begin position="417"/>
        <end position="462"/>
    </location>
</feature>
<comment type="subcellular location">
    <subcellularLocation>
        <location evidence="2">Endosome membrane</location>
        <topology evidence="2">Single-pass type II membrane protein</topology>
    </subcellularLocation>
    <subcellularLocation>
        <location evidence="1">Vacuole membrane</location>
        <topology evidence="1">Single-pass type II membrane protein</topology>
    </subcellularLocation>
</comment>
<evidence type="ECO:0000256" key="10">
    <source>
        <dbReference type="ARBA" id="ARBA00022989"/>
    </source>
</evidence>
<evidence type="ECO:0000256" key="11">
    <source>
        <dbReference type="ARBA" id="ARBA00023136"/>
    </source>
</evidence>
<feature type="region of interest" description="Disordered" evidence="14">
    <location>
        <begin position="751"/>
        <end position="776"/>
    </location>
</feature>
<evidence type="ECO:0000256" key="13">
    <source>
        <dbReference type="ARBA" id="ARBA00025244"/>
    </source>
</evidence>
<feature type="region of interest" description="Disordered" evidence="14">
    <location>
        <begin position="132"/>
        <end position="164"/>
    </location>
</feature>
<feature type="compositionally biased region" description="Polar residues" evidence="14">
    <location>
        <begin position="479"/>
        <end position="495"/>
    </location>
</feature>
<feature type="transmembrane region" description="Helical" evidence="15">
    <location>
        <begin position="5"/>
        <end position="26"/>
    </location>
</feature>
<evidence type="ECO:0000256" key="1">
    <source>
        <dbReference type="ARBA" id="ARBA00004576"/>
    </source>
</evidence>
<dbReference type="GO" id="GO:0005774">
    <property type="term" value="C:vacuolar membrane"/>
    <property type="evidence" value="ECO:0007669"/>
    <property type="project" value="UniProtKB-SubCell"/>
</dbReference>
<organism evidence="17 18">
    <name type="scientific">Henningerozyma blattae (strain ATCC 34711 / CBS 6284 / DSM 70876 / NBRC 10599 / NRRL Y-10934 / UCD 77-7)</name>
    <name type="common">Yeast</name>
    <name type="synonym">Tetrapisispora blattae</name>
    <dbReference type="NCBI Taxonomy" id="1071380"/>
    <lineage>
        <taxon>Eukaryota</taxon>
        <taxon>Fungi</taxon>
        <taxon>Dikarya</taxon>
        <taxon>Ascomycota</taxon>
        <taxon>Saccharomycotina</taxon>
        <taxon>Saccharomycetes</taxon>
        <taxon>Saccharomycetales</taxon>
        <taxon>Saccharomycetaceae</taxon>
        <taxon>Henningerozyma</taxon>
    </lineage>
</organism>
<keyword evidence="9" id="KW-0735">Signal-anchor</keyword>
<dbReference type="STRING" id="1071380.I2GZH1"/>
<dbReference type="OrthoDB" id="258495at2759"/>
<dbReference type="Gene3D" id="2.60.120.920">
    <property type="match status" value="1"/>
</dbReference>
<dbReference type="InterPro" id="IPR050618">
    <property type="entry name" value="Ubq-SigPath_Reg"/>
</dbReference>
<keyword evidence="7" id="KW-0967">Endosome</keyword>
<dbReference type="PROSITE" id="PS50188">
    <property type="entry name" value="B302_SPRY"/>
    <property type="match status" value="1"/>
</dbReference>
<evidence type="ECO:0000256" key="15">
    <source>
        <dbReference type="SAM" id="Phobius"/>
    </source>
</evidence>
<dbReference type="KEGG" id="tbl:TBLA_0B07040"/>
<dbReference type="GO" id="GO:0010008">
    <property type="term" value="C:endosome membrane"/>
    <property type="evidence" value="ECO:0007669"/>
    <property type="project" value="UniProtKB-SubCell"/>
</dbReference>
<proteinExistence type="inferred from homology"/>
<evidence type="ECO:0000256" key="3">
    <source>
        <dbReference type="ARBA" id="ARBA00006990"/>
    </source>
</evidence>
<dbReference type="InterPro" id="IPR001870">
    <property type="entry name" value="B30.2/SPRY"/>
</dbReference>
<feature type="compositionally biased region" description="Low complexity" evidence="14">
    <location>
        <begin position="535"/>
        <end position="567"/>
    </location>
</feature>
<feature type="compositionally biased region" description="Low complexity" evidence="14">
    <location>
        <begin position="496"/>
        <end position="507"/>
    </location>
</feature>
<keyword evidence="5" id="KW-0926">Vacuole</keyword>
<reference evidence="17 18" key="1">
    <citation type="journal article" date="2011" name="Proc. Natl. Acad. Sci. U.S.A.">
        <title>Evolutionary erosion of yeast sex chromosomes by mating-type switching accidents.</title>
        <authorList>
            <person name="Gordon J.L."/>
            <person name="Armisen D."/>
            <person name="Proux-Wera E."/>
            <person name="Oheigeartaigh S.S."/>
            <person name="Byrne K.P."/>
            <person name="Wolfe K.H."/>
        </authorList>
    </citation>
    <scope>NUCLEOTIDE SEQUENCE [LARGE SCALE GENOMIC DNA]</scope>
    <source>
        <strain evidence="18">ATCC 34711 / CBS 6284 / DSM 70876 / NBRC 10599 / NRRL Y-10934 / UCD 77-7</strain>
    </source>
</reference>
<dbReference type="InterPro" id="IPR043136">
    <property type="entry name" value="B30.2/SPRY_sf"/>
</dbReference>
<gene>
    <name evidence="17" type="primary">TBLA0B07040</name>
    <name evidence="17" type="ORF">TBLA_0B07040</name>
</gene>
<dbReference type="Proteomes" id="UP000002866">
    <property type="component" value="Chromosome 2"/>
</dbReference>
<keyword evidence="4" id="KW-0813">Transport</keyword>
<dbReference type="PANTHER" id="PTHR12864">
    <property type="entry name" value="RAN BINDING PROTEIN 9-RELATED"/>
    <property type="match status" value="1"/>
</dbReference>
<feature type="region of interest" description="Disordered" evidence="14">
    <location>
        <begin position="395"/>
        <end position="507"/>
    </location>
</feature>
<feature type="domain" description="B30.2/SPRY" evidence="16">
    <location>
        <begin position="159"/>
        <end position="360"/>
    </location>
</feature>
<accession>I2GZH1</accession>
<evidence type="ECO:0000256" key="6">
    <source>
        <dbReference type="ARBA" id="ARBA00022692"/>
    </source>
</evidence>
<feature type="compositionally biased region" description="Low complexity" evidence="14">
    <location>
        <begin position="139"/>
        <end position="157"/>
    </location>
</feature>
<keyword evidence="12" id="KW-0325">Glycoprotein</keyword>
<comment type="similarity">
    <text evidence="3">Belongs to the SSH4 family.</text>
</comment>
<evidence type="ECO:0000256" key="4">
    <source>
        <dbReference type="ARBA" id="ARBA00022448"/>
    </source>
</evidence>
<feature type="compositionally biased region" description="Polar residues" evidence="14">
    <location>
        <begin position="568"/>
        <end position="588"/>
    </location>
</feature>
<feature type="compositionally biased region" description="Basic residues" evidence="14">
    <location>
        <begin position="589"/>
        <end position="601"/>
    </location>
</feature>
<evidence type="ECO:0000256" key="7">
    <source>
        <dbReference type="ARBA" id="ARBA00022753"/>
    </source>
</evidence>
<dbReference type="HOGENOM" id="CLU_016552_3_0_1"/>
<evidence type="ECO:0000256" key="5">
    <source>
        <dbReference type="ARBA" id="ARBA00022554"/>
    </source>
</evidence>
<dbReference type="InParanoid" id="I2GZH1"/>
<keyword evidence="8" id="KW-0653">Protein transport</keyword>
<dbReference type="FunFam" id="2.60.120.920:FF:000065">
    <property type="entry name" value="Ear1p"/>
    <property type="match status" value="1"/>
</dbReference>
<evidence type="ECO:0000256" key="12">
    <source>
        <dbReference type="ARBA" id="ARBA00023180"/>
    </source>
</evidence>
<dbReference type="eggNOG" id="KOG1477">
    <property type="taxonomic scope" value="Eukaryota"/>
</dbReference>
<feature type="region of interest" description="Disordered" evidence="14">
    <location>
        <begin position="527"/>
        <end position="605"/>
    </location>
</feature>
<dbReference type="InterPro" id="IPR035780">
    <property type="entry name" value="SPRY_Ssh4-like"/>
</dbReference>
<dbReference type="EMBL" id="HE806317">
    <property type="protein sequence ID" value="CCH59523.1"/>
    <property type="molecule type" value="Genomic_DNA"/>
</dbReference>
<evidence type="ECO:0000313" key="17">
    <source>
        <dbReference type="EMBL" id="CCH59523.1"/>
    </source>
</evidence>
<comment type="function">
    <text evidence="13">Components of the endosome-vacuole trafficking pathway that regulates nutrient transport. May be involved in processes which determine whether plasma membrane proteins are degraded or routed to the plasma membrane.</text>
</comment>
<evidence type="ECO:0000313" key="18">
    <source>
        <dbReference type="Proteomes" id="UP000002866"/>
    </source>
</evidence>
<dbReference type="GeneID" id="14494460"/>
<dbReference type="SMART" id="SM00449">
    <property type="entry name" value="SPRY"/>
    <property type="match status" value="1"/>
</dbReference>
<name>I2GZH1_HENB6</name>
<keyword evidence="18" id="KW-1185">Reference proteome</keyword>
<protein>
    <recommendedName>
        <fullName evidence="16">B30.2/SPRY domain-containing protein</fullName>
    </recommendedName>
</protein>
<dbReference type="FunCoup" id="I2GZH1">
    <property type="interactions" value="63"/>
</dbReference>
<dbReference type="CDD" id="cd12910">
    <property type="entry name" value="SPRY_SSH4_like"/>
    <property type="match status" value="1"/>
</dbReference>
<dbReference type="GO" id="GO:0015031">
    <property type="term" value="P:protein transport"/>
    <property type="evidence" value="ECO:0007669"/>
    <property type="project" value="UniProtKB-KW"/>
</dbReference>
<evidence type="ECO:0000256" key="2">
    <source>
        <dbReference type="ARBA" id="ARBA00004639"/>
    </source>
</evidence>
<dbReference type="InterPro" id="IPR013320">
    <property type="entry name" value="ConA-like_dom_sf"/>
</dbReference>
<sequence length="776" mass="87998">MIVSVLCMFALYILVIGIYLITRYTLNRFIWQRNNIRVSLLNAEERYNGSSSRNTDSHRVSIRVPNTHSHSHSHKINTVSSSRSRKNKKRDPSEIWPNILDDELQVKEKLIDLSPEEQFYYKQGEEFIRTNPPLIIPQSPSSSSSSSSSSHNNNNSNTIEDPIVNDQTKMYIKEEGAKAWEFKLNNNLPNDTIIVENKTELTFLNYNYDASISTNLPIPRINRVYYVEFKLFELDPNDLTSSENSLISFGLATNPYPYFRLPGRHHHSIAYDSNGARRFNDSFKLSSDVNSIFPSFSKGDIIGIGYRSHSGTVFFTRNGKKLNEKPIGGHIKNWKFKYLYPIVGSNIPCKIHVNFGTIGFVYIEANVKKWGYGKTHGKKLPPPSYDDYIQDTLLESGDEGGEEDDEQQQGEEVPHEYEDDEEYYDEEDYDEDYDDDYTLQSDEFDDDDDEDDDASDYYDESDGSSSIVSPNAHPHRNQIDTTNQESSSNDQTVLANTNGSNTKNNNLNLDSALASVENDNNELHVTTVLTNPRPRTNSNVRRSRANSNVRRSRANSTARRSRANSTNHGPSRSRANSTVQGGSHSTARNSHRRNTRSKIHPPKMNLDIVDSNGDLLPPPPGFEFNSYPNPSSSGSILNHNTFEQYNLQFMPNDPPNYSDLDLEKGPIPMKTTKHFLKKPPTTTNNNDMILSNTTVGRSNGSTDDIMNTITPVVSDRPMVLPTSNNLSQTALTDDVFSDDEFTNELQHLLENTAEEDNDNDNENDNDEEDDHLISNQ</sequence>
<evidence type="ECO:0000259" key="16">
    <source>
        <dbReference type="PROSITE" id="PS50188"/>
    </source>
</evidence>
<keyword evidence="11 15" id="KW-0472">Membrane</keyword>
<dbReference type="AlphaFoldDB" id="I2GZH1"/>
<dbReference type="InterPro" id="IPR003877">
    <property type="entry name" value="SPRY_dom"/>
</dbReference>
<evidence type="ECO:0000256" key="14">
    <source>
        <dbReference type="SAM" id="MobiDB-lite"/>
    </source>
</evidence>
<evidence type="ECO:0000256" key="9">
    <source>
        <dbReference type="ARBA" id="ARBA00022968"/>
    </source>
</evidence>
<dbReference type="Pfam" id="PF00622">
    <property type="entry name" value="SPRY"/>
    <property type="match status" value="1"/>
</dbReference>
<keyword evidence="10 15" id="KW-1133">Transmembrane helix</keyword>
<dbReference type="SUPFAM" id="SSF49899">
    <property type="entry name" value="Concanavalin A-like lectins/glucanases"/>
    <property type="match status" value="1"/>
</dbReference>
<feature type="compositionally biased region" description="Acidic residues" evidence="14">
    <location>
        <begin position="752"/>
        <end position="770"/>
    </location>
</feature>
<keyword evidence="6 15" id="KW-0812">Transmembrane</keyword>
<feature type="region of interest" description="Disordered" evidence="14">
    <location>
        <begin position="47"/>
        <end position="94"/>
    </location>
</feature>
<feature type="compositionally biased region" description="Acidic residues" evidence="14">
    <location>
        <begin position="396"/>
        <end position="409"/>
    </location>
</feature>